<dbReference type="EMBL" id="GISG01044965">
    <property type="protein sequence ID" value="MBA4623796.1"/>
    <property type="molecule type" value="Transcribed_RNA"/>
</dbReference>
<name>A0A7C8YPY7_OPUST</name>
<organism evidence="1">
    <name type="scientific">Opuntia streptacantha</name>
    <name type="common">Prickly pear cactus</name>
    <name type="synonym">Opuntia cardona</name>
    <dbReference type="NCBI Taxonomy" id="393608"/>
    <lineage>
        <taxon>Eukaryota</taxon>
        <taxon>Viridiplantae</taxon>
        <taxon>Streptophyta</taxon>
        <taxon>Embryophyta</taxon>
        <taxon>Tracheophyta</taxon>
        <taxon>Spermatophyta</taxon>
        <taxon>Magnoliopsida</taxon>
        <taxon>eudicotyledons</taxon>
        <taxon>Gunneridae</taxon>
        <taxon>Pentapetalae</taxon>
        <taxon>Caryophyllales</taxon>
        <taxon>Cactineae</taxon>
        <taxon>Cactaceae</taxon>
        <taxon>Opuntioideae</taxon>
        <taxon>Opuntia</taxon>
    </lineage>
</organism>
<reference evidence="1" key="1">
    <citation type="journal article" date="2013" name="J. Plant Res.">
        <title>Effect of fungi and light on seed germination of three Opuntia species from semiarid lands of central Mexico.</title>
        <authorList>
            <person name="Delgado-Sanchez P."/>
            <person name="Jimenez-Bremont J.F."/>
            <person name="Guerrero-Gonzalez Mde L."/>
            <person name="Flores J."/>
        </authorList>
    </citation>
    <scope>NUCLEOTIDE SEQUENCE</scope>
    <source>
        <tissue evidence="1">Cladode</tissue>
    </source>
</reference>
<accession>A0A7C8YPY7</accession>
<dbReference type="AlphaFoldDB" id="A0A7C8YPY7"/>
<reference evidence="1" key="2">
    <citation type="submission" date="2020-07" db="EMBL/GenBank/DDBJ databases">
        <authorList>
            <person name="Vera ALvarez R."/>
            <person name="Arias-Moreno D.M."/>
            <person name="Jimenez-Jacinto V."/>
            <person name="Jimenez-Bremont J.F."/>
            <person name="Swaminathan K."/>
            <person name="Moose S.P."/>
            <person name="Guerrero-Gonzalez M.L."/>
            <person name="Marino-Ramirez L."/>
            <person name="Landsman D."/>
            <person name="Rodriguez-Kessler M."/>
            <person name="Delgado-Sanchez P."/>
        </authorList>
    </citation>
    <scope>NUCLEOTIDE SEQUENCE</scope>
    <source>
        <tissue evidence="1">Cladode</tissue>
    </source>
</reference>
<protein>
    <submittedName>
        <fullName evidence="1">Uncharacterized protein</fullName>
    </submittedName>
</protein>
<proteinExistence type="predicted"/>
<evidence type="ECO:0000313" key="1">
    <source>
        <dbReference type="EMBL" id="MBA4623796.1"/>
    </source>
</evidence>
<sequence>MSNLARIKQGILIIQLSSKQQLLFARCDAIMVVGCINKPRLPDNMQCNRRQEKIAPSVSFSFFFWCYRGEPELEEFPNEPLPTPEPLPTLEILPTHDAYSDVNTFMGGSSPDLKRRGGEDFIRINIYSATHLPSQPTKREILV</sequence>